<reference evidence="3" key="2">
    <citation type="submission" date="2020-09" db="EMBL/GenBank/DDBJ databases">
        <authorList>
            <person name="Sun Q."/>
            <person name="Ohkuma M."/>
        </authorList>
    </citation>
    <scope>NUCLEOTIDE SEQUENCE</scope>
    <source>
        <strain evidence="3">JCM 4956</strain>
    </source>
</reference>
<proteinExistence type="predicted"/>
<evidence type="ECO:0000256" key="1">
    <source>
        <dbReference type="SAM" id="MobiDB-lite"/>
    </source>
</evidence>
<feature type="domain" description="Peptidase C14 caspase" evidence="2">
    <location>
        <begin position="165"/>
        <end position="368"/>
    </location>
</feature>
<dbReference type="SUPFAM" id="SSF52129">
    <property type="entry name" value="Caspase-like"/>
    <property type="match status" value="1"/>
</dbReference>
<dbReference type="Proteomes" id="UP000645555">
    <property type="component" value="Unassembled WGS sequence"/>
</dbReference>
<dbReference type="GO" id="GO:0006508">
    <property type="term" value="P:proteolysis"/>
    <property type="evidence" value="ECO:0007669"/>
    <property type="project" value="InterPro"/>
</dbReference>
<name>A0A918NTT4_9ACTN</name>
<dbReference type="AlphaFoldDB" id="A0A918NTT4"/>
<dbReference type="Pfam" id="PF00656">
    <property type="entry name" value="Peptidase_C14"/>
    <property type="match status" value="1"/>
</dbReference>
<dbReference type="Gene3D" id="3.40.50.1460">
    <property type="match status" value="1"/>
</dbReference>
<dbReference type="EMBL" id="BMWD01000042">
    <property type="protein sequence ID" value="GGX94924.1"/>
    <property type="molecule type" value="Genomic_DNA"/>
</dbReference>
<evidence type="ECO:0000313" key="3">
    <source>
        <dbReference type="EMBL" id="GGX94924.1"/>
    </source>
</evidence>
<dbReference type="NCBIfam" id="NF047832">
    <property type="entry name" value="caspase_w_EACC1"/>
    <property type="match status" value="1"/>
</dbReference>
<organism evidence="3 4">
    <name type="scientific">Streptomyces fructofermentans</name>
    <dbReference type="NCBI Taxonomy" id="152141"/>
    <lineage>
        <taxon>Bacteria</taxon>
        <taxon>Bacillati</taxon>
        <taxon>Actinomycetota</taxon>
        <taxon>Actinomycetes</taxon>
        <taxon>Kitasatosporales</taxon>
        <taxon>Streptomycetaceae</taxon>
        <taxon>Streptomyces</taxon>
    </lineage>
</organism>
<gene>
    <name evidence="3" type="ORF">GCM10010515_72060</name>
</gene>
<accession>A0A918NTT4</accession>
<sequence length="403" mass="43257">MLVLRITNVEGAAMGAVRRHLARPELPQGARKDLSDALHNLLRHAGRPSTRDIAAALKDLLHPPPSHTRVHDLFTHPRVPDWQLTMCVVQVLAGRARGLDESDECDRFDQLWALADEELVLDPLATESDRPTQTQGAPSGPGASEPATPPRGSARHFMPKSDKSRAVFFGVGNYAHLVPLPSVPASLGALADSLAGPTGAFRPEHSTVLIDPSSGTNVLDVVQEASDEAEDTLLLYFSGHGLVDRHSGDLSLALPDTRSEAAYTALQYNWIRRAVLESNARRKVVILDCCYSGRAAAVMGSVEPLPLMDIEGTILIAATTSSQAALAPAGQPYTAFAGELIDILRHGVADGPQFLDLDLIVRELRARTAAKALPIPQMQQGRGSTVGQLPLAINPAYLREPDQ</sequence>
<dbReference type="InterPro" id="IPR029030">
    <property type="entry name" value="Caspase-like_dom_sf"/>
</dbReference>
<evidence type="ECO:0000313" key="4">
    <source>
        <dbReference type="Proteomes" id="UP000645555"/>
    </source>
</evidence>
<dbReference type="GO" id="GO:0004197">
    <property type="term" value="F:cysteine-type endopeptidase activity"/>
    <property type="evidence" value="ECO:0007669"/>
    <property type="project" value="InterPro"/>
</dbReference>
<comment type="caution">
    <text evidence="3">The sequence shown here is derived from an EMBL/GenBank/DDBJ whole genome shotgun (WGS) entry which is preliminary data.</text>
</comment>
<protein>
    <recommendedName>
        <fullName evidence="2">Peptidase C14 caspase domain-containing protein</fullName>
    </recommendedName>
</protein>
<evidence type="ECO:0000259" key="2">
    <source>
        <dbReference type="Pfam" id="PF00656"/>
    </source>
</evidence>
<dbReference type="InterPro" id="IPR011600">
    <property type="entry name" value="Pept_C14_caspase"/>
</dbReference>
<reference evidence="3" key="1">
    <citation type="journal article" date="2014" name="Int. J. Syst. Evol. Microbiol.">
        <title>Complete genome sequence of Corynebacterium casei LMG S-19264T (=DSM 44701T), isolated from a smear-ripened cheese.</title>
        <authorList>
            <consortium name="US DOE Joint Genome Institute (JGI-PGF)"/>
            <person name="Walter F."/>
            <person name="Albersmeier A."/>
            <person name="Kalinowski J."/>
            <person name="Ruckert C."/>
        </authorList>
    </citation>
    <scope>NUCLEOTIDE SEQUENCE</scope>
    <source>
        <strain evidence="3">JCM 4956</strain>
    </source>
</reference>
<keyword evidence="4" id="KW-1185">Reference proteome</keyword>
<feature type="region of interest" description="Disordered" evidence="1">
    <location>
        <begin position="127"/>
        <end position="158"/>
    </location>
</feature>